<evidence type="ECO:0000313" key="2">
    <source>
        <dbReference type="EMBL" id="TVT26378.1"/>
    </source>
</evidence>
<feature type="compositionally biased region" description="Basic and acidic residues" evidence="1">
    <location>
        <begin position="73"/>
        <end position="84"/>
    </location>
</feature>
<feature type="compositionally biased region" description="Low complexity" evidence="1">
    <location>
        <begin position="40"/>
        <end position="62"/>
    </location>
</feature>
<feature type="non-terminal residue" evidence="2">
    <location>
        <position position="131"/>
    </location>
</feature>
<accession>A0A558AQ50</accession>
<dbReference type="Proteomes" id="UP000320011">
    <property type="component" value="Unassembled WGS sequence"/>
</dbReference>
<dbReference type="AlphaFoldDB" id="A0A558AQ50"/>
<reference evidence="2 3" key="2">
    <citation type="submission" date="2019-08" db="EMBL/GenBank/DDBJ databases">
        <title>Amycolatopsis acidicola sp. nov., isolated from peat swamp forest soil.</title>
        <authorList>
            <person name="Srisuk N."/>
        </authorList>
    </citation>
    <scope>NUCLEOTIDE SEQUENCE [LARGE SCALE GENOMIC DNA]</scope>
    <source>
        <strain evidence="2 3">TBRC 6029</strain>
    </source>
</reference>
<dbReference type="EMBL" id="VJWX01000496">
    <property type="protein sequence ID" value="TVT26378.1"/>
    <property type="molecule type" value="Genomic_DNA"/>
</dbReference>
<name>A0A558AQ50_9PSEU</name>
<sequence length="131" mass="13217">MDRDTTKTKTGAKHRRAAWTALGGLGVAAGAALLTGVLPAQAAPGPQDGAQAQIQAQGLPGLHDPIIGGHGDPGAKPDGDHGKPDLPGFEKPGKPDDCDYCGHKPKPHKPGEHGEHGKPGHGKPGEHGKPG</sequence>
<protein>
    <submittedName>
        <fullName evidence="2">Uncharacterized protein</fullName>
    </submittedName>
</protein>
<feature type="compositionally biased region" description="Basic and acidic residues" evidence="1">
    <location>
        <begin position="109"/>
        <end position="131"/>
    </location>
</feature>
<organism evidence="2 3">
    <name type="scientific">Amycolatopsis rhizosphaerae</name>
    <dbReference type="NCBI Taxonomy" id="2053003"/>
    <lineage>
        <taxon>Bacteria</taxon>
        <taxon>Bacillati</taxon>
        <taxon>Actinomycetota</taxon>
        <taxon>Actinomycetes</taxon>
        <taxon>Pseudonocardiales</taxon>
        <taxon>Pseudonocardiaceae</taxon>
        <taxon>Amycolatopsis</taxon>
    </lineage>
</organism>
<evidence type="ECO:0000256" key="1">
    <source>
        <dbReference type="SAM" id="MobiDB-lite"/>
    </source>
</evidence>
<comment type="caution">
    <text evidence="2">The sequence shown here is derived from an EMBL/GenBank/DDBJ whole genome shotgun (WGS) entry which is preliminary data.</text>
</comment>
<evidence type="ECO:0000313" key="3">
    <source>
        <dbReference type="Proteomes" id="UP000320011"/>
    </source>
</evidence>
<feature type="compositionally biased region" description="Basic and acidic residues" evidence="1">
    <location>
        <begin position="91"/>
        <end position="102"/>
    </location>
</feature>
<proteinExistence type="predicted"/>
<reference evidence="2 3" key="1">
    <citation type="submission" date="2019-07" db="EMBL/GenBank/DDBJ databases">
        <authorList>
            <person name="Duangmal K."/>
            <person name="Teo W.F.A."/>
        </authorList>
    </citation>
    <scope>NUCLEOTIDE SEQUENCE [LARGE SCALE GENOMIC DNA]</scope>
    <source>
        <strain evidence="2 3">TBRC 6029</strain>
    </source>
</reference>
<feature type="region of interest" description="Disordered" evidence="1">
    <location>
        <begin position="40"/>
        <end position="131"/>
    </location>
</feature>
<keyword evidence="3" id="KW-1185">Reference proteome</keyword>
<gene>
    <name evidence="2" type="ORF">FNH05_31515</name>
</gene>